<dbReference type="Gene3D" id="3.40.50.1110">
    <property type="entry name" value="SGNH hydrolase"/>
    <property type="match status" value="1"/>
</dbReference>
<sequence>MMTDLYVAIGDSLTTGFGALPGNGFVPVYRRMAAGRLRREVISNNLGVNGLTTAGLKQRLQGYPMYRQAIGNAEIITLSIGGNDLIRAARASSGQPGNATALLQQALQECKRNFAEIMAMLNHWKGAGRSPYIIRVVGLYNPYPQVEAATDWVRQFNRYASQCSSRDCGFASIYNEFAGNERGLLSIDHVHPNGRGYRVIADKLNGLGYGRLY</sequence>
<dbReference type="InterPro" id="IPR013830">
    <property type="entry name" value="SGNH_hydro"/>
</dbReference>
<dbReference type="AlphaFoldDB" id="A0A2Z2KG41"/>
<dbReference type="KEGG" id="pdh:B9T62_32990"/>
<protein>
    <recommendedName>
        <fullName evidence="1">SGNH hydrolase-type esterase domain-containing protein</fullName>
    </recommendedName>
</protein>
<evidence type="ECO:0000259" key="1">
    <source>
        <dbReference type="Pfam" id="PF13472"/>
    </source>
</evidence>
<proteinExistence type="predicted"/>
<organism evidence="2 3">
    <name type="scientific">Paenibacillus donghaensis</name>
    <dbReference type="NCBI Taxonomy" id="414771"/>
    <lineage>
        <taxon>Bacteria</taxon>
        <taxon>Bacillati</taxon>
        <taxon>Bacillota</taxon>
        <taxon>Bacilli</taxon>
        <taxon>Bacillales</taxon>
        <taxon>Paenibacillaceae</taxon>
        <taxon>Paenibacillus</taxon>
    </lineage>
</organism>
<dbReference type="Pfam" id="PF13472">
    <property type="entry name" value="Lipase_GDSL_2"/>
    <property type="match status" value="1"/>
</dbReference>
<dbReference type="SUPFAM" id="SSF52266">
    <property type="entry name" value="SGNH hydrolase"/>
    <property type="match status" value="1"/>
</dbReference>
<keyword evidence="3" id="KW-1185">Reference proteome</keyword>
<dbReference type="EMBL" id="CP021780">
    <property type="protein sequence ID" value="ASA25134.1"/>
    <property type="molecule type" value="Genomic_DNA"/>
</dbReference>
<evidence type="ECO:0000313" key="3">
    <source>
        <dbReference type="Proteomes" id="UP000249890"/>
    </source>
</evidence>
<reference evidence="2 3" key="1">
    <citation type="submission" date="2017-06" db="EMBL/GenBank/DDBJ databases">
        <title>Complete genome sequence of Paenibacillus donghaensis KCTC 13049T isolated from East Sea sediment, South Korea.</title>
        <authorList>
            <person name="Jung B.K."/>
            <person name="Hong S.-J."/>
            <person name="Shin J.-H."/>
        </authorList>
    </citation>
    <scope>NUCLEOTIDE SEQUENCE [LARGE SCALE GENOMIC DNA]</scope>
    <source>
        <strain evidence="2 3">KCTC 13049</strain>
    </source>
</reference>
<dbReference type="InterPro" id="IPR036514">
    <property type="entry name" value="SGNH_hydro_sf"/>
</dbReference>
<dbReference type="OrthoDB" id="26855at2"/>
<name>A0A2Z2KG41_9BACL</name>
<accession>A0A2Z2KG41</accession>
<feature type="domain" description="SGNH hydrolase-type esterase" evidence="1">
    <location>
        <begin position="8"/>
        <end position="199"/>
    </location>
</feature>
<evidence type="ECO:0000313" key="2">
    <source>
        <dbReference type="EMBL" id="ASA25134.1"/>
    </source>
</evidence>
<gene>
    <name evidence="2" type="ORF">B9T62_32990</name>
</gene>
<dbReference type="Proteomes" id="UP000249890">
    <property type="component" value="Chromosome"/>
</dbReference>